<evidence type="ECO:0000313" key="3">
    <source>
        <dbReference type="Proteomes" id="UP000481861"/>
    </source>
</evidence>
<name>A0A7C8MED4_9PLEO</name>
<comment type="caution">
    <text evidence="2">The sequence shown here is derived from an EMBL/GenBank/DDBJ whole genome shotgun (WGS) entry which is preliminary data.</text>
</comment>
<proteinExistence type="predicted"/>
<accession>A0A7C8MED4</accession>
<protein>
    <submittedName>
        <fullName evidence="2">Uncharacterized protein</fullName>
    </submittedName>
</protein>
<reference evidence="2 3" key="1">
    <citation type="submission" date="2020-01" db="EMBL/GenBank/DDBJ databases">
        <authorList>
            <consortium name="DOE Joint Genome Institute"/>
            <person name="Haridas S."/>
            <person name="Albert R."/>
            <person name="Binder M."/>
            <person name="Bloem J."/>
            <person name="Labutti K."/>
            <person name="Salamov A."/>
            <person name="Andreopoulos B."/>
            <person name="Baker S.E."/>
            <person name="Barry K."/>
            <person name="Bills G."/>
            <person name="Bluhm B.H."/>
            <person name="Cannon C."/>
            <person name="Castanera R."/>
            <person name="Culley D.E."/>
            <person name="Daum C."/>
            <person name="Ezra D."/>
            <person name="Gonzalez J.B."/>
            <person name="Henrissat B."/>
            <person name="Kuo A."/>
            <person name="Liang C."/>
            <person name="Lipzen A."/>
            <person name="Lutzoni F."/>
            <person name="Magnuson J."/>
            <person name="Mondo S."/>
            <person name="Nolan M."/>
            <person name="Ohm R."/>
            <person name="Pangilinan J."/>
            <person name="Park H.-J.H."/>
            <person name="Ramirez L."/>
            <person name="Alfaro M."/>
            <person name="Sun H."/>
            <person name="Tritt A."/>
            <person name="Yoshinaga Y."/>
            <person name="Zwiers L.-H.L."/>
            <person name="Turgeon B.G."/>
            <person name="Goodwin S.B."/>
            <person name="Spatafora J.W."/>
            <person name="Crous P.W."/>
            <person name="Grigoriev I.V."/>
        </authorList>
    </citation>
    <scope>NUCLEOTIDE SEQUENCE [LARGE SCALE GENOMIC DNA]</scope>
    <source>
        <strain evidence="2 3">CBS 611.86</strain>
    </source>
</reference>
<dbReference type="EMBL" id="JAADJZ010000003">
    <property type="protein sequence ID" value="KAF2876176.1"/>
    <property type="molecule type" value="Genomic_DNA"/>
</dbReference>
<gene>
    <name evidence="2" type="ORF">BDV95DRAFT_614907</name>
</gene>
<keyword evidence="1" id="KW-1133">Transmembrane helix</keyword>
<feature type="transmembrane region" description="Helical" evidence="1">
    <location>
        <begin position="44"/>
        <end position="68"/>
    </location>
</feature>
<keyword evidence="1" id="KW-0472">Membrane</keyword>
<evidence type="ECO:0000256" key="1">
    <source>
        <dbReference type="SAM" id="Phobius"/>
    </source>
</evidence>
<dbReference type="AlphaFoldDB" id="A0A7C8MED4"/>
<feature type="transmembrane region" description="Helical" evidence="1">
    <location>
        <begin position="12"/>
        <end position="32"/>
    </location>
</feature>
<keyword evidence="3" id="KW-1185">Reference proteome</keyword>
<keyword evidence="1" id="KW-0812">Transmembrane</keyword>
<evidence type="ECO:0000313" key="2">
    <source>
        <dbReference type="EMBL" id="KAF2876176.1"/>
    </source>
</evidence>
<organism evidence="2 3">
    <name type="scientific">Massariosphaeria phaeospora</name>
    <dbReference type="NCBI Taxonomy" id="100035"/>
    <lineage>
        <taxon>Eukaryota</taxon>
        <taxon>Fungi</taxon>
        <taxon>Dikarya</taxon>
        <taxon>Ascomycota</taxon>
        <taxon>Pezizomycotina</taxon>
        <taxon>Dothideomycetes</taxon>
        <taxon>Pleosporomycetidae</taxon>
        <taxon>Pleosporales</taxon>
        <taxon>Pleosporales incertae sedis</taxon>
        <taxon>Massariosphaeria</taxon>
    </lineage>
</organism>
<dbReference type="Proteomes" id="UP000481861">
    <property type="component" value="Unassembled WGS sequence"/>
</dbReference>
<sequence>MELLILLLPNIAHLIHLTSNVLFVYVGLRMLLDFAALRGFQNILGANVVVMANRDTWTFVFVVMAFFLDIITTATQVKSAWDLGCVGVKTVVLLAVTALELEPKLLPQWWDLYP</sequence>